<accession>A0A2Z5QXM1</accession>
<keyword evidence="9" id="KW-1185">Reference proteome</keyword>
<name>A0A2Z5QXM1_9MICC</name>
<dbReference type="Gene3D" id="1.10.3470.10">
    <property type="entry name" value="ABC transporter involved in vitamin B12 uptake, BtuC"/>
    <property type="match status" value="1"/>
</dbReference>
<keyword evidence="3 6" id="KW-0812">Transmembrane</keyword>
<dbReference type="KEGG" id="raj:RA11412_0685"/>
<keyword evidence="5 7" id="KW-0472">Membrane</keyword>
<evidence type="ECO:0000256" key="3">
    <source>
        <dbReference type="ARBA" id="ARBA00022692"/>
    </source>
</evidence>
<dbReference type="Proteomes" id="UP000250241">
    <property type="component" value="Chromosome"/>
</dbReference>
<sequence length="390" mass="41213">MAVALIGAVQRSGRVREDAAIGIVFTTLFAFGLILISVTPSNTDLNHILFGNVLGVSWLDVWQVLALAAVVGAVLLVKRRDFVLYAFDPGFAHAIGLRPRLLGGMLLVMLALTSVVALQIVGVVLVVAMLVIPGSTARLLTDRFSMMLAISVGVSLLGTLIGLYSSYYMDVSPGGAVVLTQGCCSCWRTYSPRITGCWDGPAPPIVRSRALPYTGSRRASLGGSSGAGDEKVGCGSCPQWHGGLRRGSRGLGGCSACIRWCDNTHINGLGERGAFFDRQVRTGSETMLGQVAQQLGSLSLMRSSTTVSPGSHWLSGTVCGNEMRPEASGMGSPCGSRLGCPSTVSMRSIMKSETACSSTSASSCTRSQVYPRVSTRKVSIRRWRRIIATA</sequence>
<protein>
    <submittedName>
        <fullName evidence="8">Manganese ABC transporter SitD</fullName>
    </submittedName>
</protein>
<organism evidence="8 9">
    <name type="scientific">Rothia aeria</name>
    <dbReference type="NCBI Taxonomy" id="172042"/>
    <lineage>
        <taxon>Bacteria</taxon>
        <taxon>Bacillati</taxon>
        <taxon>Actinomycetota</taxon>
        <taxon>Actinomycetes</taxon>
        <taxon>Micrococcales</taxon>
        <taxon>Micrococcaceae</taxon>
        <taxon>Rothia</taxon>
    </lineage>
</organism>
<evidence type="ECO:0000256" key="5">
    <source>
        <dbReference type="ARBA" id="ARBA00023136"/>
    </source>
</evidence>
<dbReference type="EMBL" id="AP017895">
    <property type="protein sequence ID" value="BAV86984.1"/>
    <property type="molecule type" value="Genomic_DNA"/>
</dbReference>
<dbReference type="AlphaFoldDB" id="A0A2Z5QXM1"/>
<evidence type="ECO:0000256" key="2">
    <source>
        <dbReference type="ARBA" id="ARBA00008034"/>
    </source>
</evidence>
<comment type="similarity">
    <text evidence="2 6">Belongs to the ABC-3 integral membrane protein family.</text>
</comment>
<comment type="subcellular location">
    <subcellularLocation>
        <location evidence="6">Cell membrane</location>
        <topology evidence="6">Multi-pass membrane protein</topology>
    </subcellularLocation>
    <subcellularLocation>
        <location evidence="1">Membrane</location>
        <topology evidence="1">Multi-pass membrane protein</topology>
    </subcellularLocation>
</comment>
<dbReference type="PANTHER" id="PTHR30477">
    <property type="entry name" value="ABC-TRANSPORTER METAL-BINDING PROTEIN"/>
    <property type="match status" value="1"/>
</dbReference>
<evidence type="ECO:0000256" key="7">
    <source>
        <dbReference type="SAM" id="Phobius"/>
    </source>
</evidence>
<keyword evidence="4 7" id="KW-1133">Transmembrane helix</keyword>
<dbReference type="GO" id="GO:0055085">
    <property type="term" value="P:transmembrane transport"/>
    <property type="evidence" value="ECO:0007669"/>
    <property type="project" value="InterPro"/>
</dbReference>
<dbReference type="SUPFAM" id="SSF81345">
    <property type="entry name" value="ABC transporter involved in vitamin B12 uptake, BtuC"/>
    <property type="match status" value="1"/>
</dbReference>
<dbReference type="Pfam" id="PF00950">
    <property type="entry name" value="ABC-3"/>
    <property type="match status" value="1"/>
</dbReference>
<dbReference type="CDD" id="cd06550">
    <property type="entry name" value="TM_ABC_iron-siderophores_like"/>
    <property type="match status" value="1"/>
</dbReference>
<evidence type="ECO:0000313" key="9">
    <source>
        <dbReference type="Proteomes" id="UP000250241"/>
    </source>
</evidence>
<dbReference type="InterPro" id="IPR001626">
    <property type="entry name" value="ABC_TroCD"/>
</dbReference>
<dbReference type="PANTHER" id="PTHR30477:SF13">
    <property type="entry name" value="IRON TRANSPORT SYSTEM MEMBRANE PROTEIN HI_0360-RELATED"/>
    <property type="match status" value="1"/>
</dbReference>
<reference evidence="8 9" key="1">
    <citation type="submission" date="2016-10" db="EMBL/GenBank/DDBJ databases">
        <title>Genome sequence of Rothia aeria strain JCM11412.</title>
        <authorList>
            <person name="Nambu T."/>
        </authorList>
    </citation>
    <scope>NUCLEOTIDE SEQUENCE [LARGE SCALE GENOMIC DNA]</scope>
    <source>
        <strain evidence="8 9">JCM 11412</strain>
    </source>
</reference>
<evidence type="ECO:0000256" key="6">
    <source>
        <dbReference type="RuleBase" id="RU003943"/>
    </source>
</evidence>
<feature type="transmembrane region" description="Helical" evidence="7">
    <location>
        <begin position="144"/>
        <end position="164"/>
    </location>
</feature>
<feature type="transmembrane region" description="Helical" evidence="7">
    <location>
        <begin position="58"/>
        <end position="77"/>
    </location>
</feature>
<feature type="transmembrane region" description="Helical" evidence="7">
    <location>
        <begin position="19"/>
        <end position="38"/>
    </location>
</feature>
<gene>
    <name evidence="8" type="ORF">RA11412_0685</name>
</gene>
<dbReference type="InterPro" id="IPR037294">
    <property type="entry name" value="ABC_BtuC-like"/>
</dbReference>
<dbReference type="GO" id="GO:0010043">
    <property type="term" value="P:response to zinc ion"/>
    <property type="evidence" value="ECO:0007669"/>
    <property type="project" value="TreeGrafter"/>
</dbReference>
<feature type="transmembrane region" description="Helical" evidence="7">
    <location>
        <begin position="106"/>
        <end position="132"/>
    </location>
</feature>
<evidence type="ECO:0000313" key="8">
    <source>
        <dbReference type="EMBL" id="BAV86984.1"/>
    </source>
</evidence>
<proteinExistence type="inferred from homology"/>
<evidence type="ECO:0000256" key="1">
    <source>
        <dbReference type="ARBA" id="ARBA00004141"/>
    </source>
</evidence>
<evidence type="ECO:0000256" key="4">
    <source>
        <dbReference type="ARBA" id="ARBA00022989"/>
    </source>
</evidence>
<dbReference type="GO" id="GO:0043190">
    <property type="term" value="C:ATP-binding cassette (ABC) transporter complex"/>
    <property type="evidence" value="ECO:0007669"/>
    <property type="project" value="InterPro"/>
</dbReference>
<keyword evidence="6" id="KW-0813">Transport</keyword>